<dbReference type="PANTHER" id="PTHR10775">
    <property type="entry name" value="OS08G0208400 PROTEIN"/>
    <property type="match status" value="1"/>
</dbReference>
<proteinExistence type="predicted"/>
<feature type="compositionally biased region" description="Basic and acidic residues" evidence="1">
    <location>
        <begin position="997"/>
        <end position="1024"/>
    </location>
</feature>
<gene>
    <name evidence="3" type="ORF">QYE76_044544</name>
</gene>
<dbReference type="InterPro" id="IPR004242">
    <property type="entry name" value="Transposase_21"/>
</dbReference>
<evidence type="ECO:0000313" key="3">
    <source>
        <dbReference type="EMBL" id="KAK1683696.1"/>
    </source>
</evidence>
<evidence type="ECO:0000256" key="1">
    <source>
        <dbReference type="SAM" id="MobiDB-lite"/>
    </source>
</evidence>
<feature type="compositionally biased region" description="Gly residues" evidence="1">
    <location>
        <begin position="930"/>
        <end position="951"/>
    </location>
</feature>
<evidence type="ECO:0000259" key="2">
    <source>
        <dbReference type="Pfam" id="PF13952"/>
    </source>
</evidence>
<dbReference type="Pfam" id="PF02992">
    <property type="entry name" value="Transposase_21"/>
    <property type="match status" value="1"/>
</dbReference>
<keyword evidence="4" id="KW-1185">Reference proteome</keyword>
<dbReference type="InterPro" id="IPR025312">
    <property type="entry name" value="DUF4216"/>
</dbReference>
<dbReference type="Pfam" id="PF13952">
    <property type="entry name" value="DUF4216"/>
    <property type="match status" value="1"/>
</dbReference>
<feature type="compositionally biased region" description="Pro residues" evidence="1">
    <location>
        <begin position="16"/>
        <end position="40"/>
    </location>
</feature>
<sequence>MWWPRFLHGRPRSRPRPPQISRPPRPLPRAPPPLPWPPPARRLWPLARSARRLRSRLLPPPLLRLPSSSSPPPLAALRFLSSTRVATFTGGTARTGGTSRTGGTRATAKAFYDMIAAAKTPLYDGAEISQLDAISQCLADKTRYNTTRDGFEASLKTTGNMLPKGHCLPKSLHETRQLMSALNMDYQWIDCCEKGCVLFWKQFAEDKYCPICKASRYEEVTGKDGQVRQSKIAKSILRYLPFIKRIQRLYLTEETAKQMTWHKMGTRIKDNQGRTKMGHPSDGNAWKNFDRKYPHRAADARNVRIAIATDGFNPYGPHYPGKNLSVYMQPIVEDLNHSWHHGTLTYDRASKTNFCMKVWLQYTMHDMPGYALTCGWCTAVPQTEASVQRRQKNFKKGKVVHEVTEVPKFDGIAVDAELRALVPAALEAGHQFEGYGVTHNWTHEAALTKLEYYKDLELPHNIDVMHTVKNVVESLFHTCLNIPGKSKDNVKARVDVEKLCDRKKLHMQRPTGRRKNWFKPHADFCLDSIQKKEAFKWLKYVVMFPDGYCSNMSKGVNLSTGKVTGLKSHDYHIWIERLMPVMLRGYLPEKIWRVLAELSHFFRTLCAKQICPKGADANVEMTDELRCVSQGCNRDVMKYEKYDVNGFRFHTETHQKGRANPKTINTGVFTKGSDTFDYYGRLENVYELTFNRTNKQLNLVVFKCHWFDPRGGQRITKSIGLVEVKPSTTYTGADVYIVAHQAKQVYYLPYPCQKAALNGWEVVFQVSPHGNLPIPSEDDYNNIDPVTYEGIFYQEEEDFGHFELECVLEEDLRNDAETRGESVVDLKDIDMLEKLQVEDDSDDEPPPVYQNPTYYSKDSDSDSGKEKQNEIDDEIDDGCGGKEDSSSLLKKMQQRKNNVRRSERAPRRNPRYEDGAGGGGGRGRGRGRGRGGGAGGGLGGGGGGGGGGWGGPDFEPPPSASGDVASGFFLEGTSREEAETESRAEEDSSRGFETPEEDGRPKALKIRGEARVPDERKEPKTHEAKTLIIPAGPDNWIFPPGVKGRLPSSMIGALLRKFWPGKYYPLGTVPAGEKKLATTWTDYESAPGVGFPTAAEAVMRKFWCFYRVAPEVEETAANRTLRATCERLTPQVWYNQRITSAGHFWAERGERVHKPDIVGKNAKAEYEMTVEDYMSVIPDWAEPHAEAWEEMVRTRWLKMDEDFAAVARRNAENRGDGGTHCGGNLSYERYKGKTRAALGPEEEMSDLEIYNKMRLKKPDLSQPQPSLPEYFGTYAEDVENYCEMVRHRHPEVDDPMSAEVDEESLVLSSGGLPHGRLAMLNKAVKHTLTTTFTRLKAGLTKDSPLSSSPGSATRIRRNGMFRKPGWWEGHDTGSSWWSFSRCYTRYFSRYFSRSFSRWFFRSFYRKESARAGV</sequence>
<feature type="region of interest" description="Disordered" evidence="1">
    <location>
        <begin position="836"/>
        <end position="1024"/>
    </location>
</feature>
<evidence type="ECO:0000313" key="4">
    <source>
        <dbReference type="Proteomes" id="UP001231189"/>
    </source>
</evidence>
<organism evidence="3 4">
    <name type="scientific">Lolium multiflorum</name>
    <name type="common">Italian ryegrass</name>
    <name type="synonym">Lolium perenne subsp. multiflorum</name>
    <dbReference type="NCBI Taxonomy" id="4521"/>
    <lineage>
        <taxon>Eukaryota</taxon>
        <taxon>Viridiplantae</taxon>
        <taxon>Streptophyta</taxon>
        <taxon>Embryophyta</taxon>
        <taxon>Tracheophyta</taxon>
        <taxon>Spermatophyta</taxon>
        <taxon>Magnoliopsida</taxon>
        <taxon>Liliopsida</taxon>
        <taxon>Poales</taxon>
        <taxon>Poaceae</taxon>
        <taxon>BOP clade</taxon>
        <taxon>Pooideae</taxon>
        <taxon>Poodae</taxon>
        <taxon>Poeae</taxon>
        <taxon>Poeae Chloroplast Group 2 (Poeae type)</taxon>
        <taxon>Loliodinae</taxon>
        <taxon>Loliinae</taxon>
        <taxon>Lolium</taxon>
    </lineage>
</organism>
<dbReference type="Proteomes" id="UP001231189">
    <property type="component" value="Unassembled WGS sequence"/>
</dbReference>
<dbReference type="PANTHER" id="PTHR10775:SF185">
    <property type="entry name" value="OS08G0208400 PROTEIN"/>
    <property type="match status" value="1"/>
</dbReference>
<feature type="region of interest" description="Disordered" evidence="1">
    <location>
        <begin position="1"/>
        <end position="40"/>
    </location>
</feature>
<protein>
    <recommendedName>
        <fullName evidence="2">DUF4216 domain-containing protein</fullName>
    </recommendedName>
</protein>
<name>A0AAD8TL97_LOLMU</name>
<feature type="compositionally biased region" description="Basic and acidic residues" evidence="1">
    <location>
        <begin position="857"/>
        <end position="870"/>
    </location>
</feature>
<feature type="domain" description="DUF4216" evidence="2">
    <location>
        <begin position="693"/>
        <end position="763"/>
    </location>
</feature>
<comment type="caution">
    <text evidence="3">The sequence shown here is derived from an EMBL/GenBank/DDBJ whole genome shotgun (WGS) entry which is preliminary data.</text>
</comment>
<feature type="compositionally biased region" description="Basic and acidic residues" evidence="1">
    <location>
        <begin position="900"/>
        <end position="914"/>
    </location>
</feature>
<accession>A0AAD8TL97</accession>
<feature type="compositionally biased region" description="Basic and acidic residues" evidence="1">
    <location>
        <begin position="973"/>
        <end position="990"/>
    </location>
</feature>
<dbReference type="EMBL" id="JAUUTY010000002">
    <property type="protein sequence ID" value="KAK1683696.1"/>
    <property type="molecule type" value="Genomic_DNA"/>
</dbReference>
<reference evidence="3" key="1">
    <citation type="submission" date="2023-07" db="EMBL/GenBank/DDBJ databases">
        <title>A chromosome-level genome assembly of Lolium multiflorum.</title>
        <authorList>
            <person name="Chen Y."/>
            <person name="Copetti D."/>
            <person name="Kolliker R."/>
            <person name="Studer B."/>
        </authorList>
    </citation>
    <scope>NUCLEOTIDE SEQUENCE</scope>
    <source>
        <strain evidence="3">02402/16</strain>
        <tissue evidence="3">Leaf</tissue>
    </source>
</reference>